<dbReference type="STRING" id="68895.RR42_s1841"/>
<accession>A0A0C4YMY8</accession>
<dbReference type="InterPro" id="IPR013762">
    <property type="entry name" value="Integrase-like_cat_sf"/>
</dbReference>
<gene>
    <name evidence="2" type="ORF">RR42_s1841</name>
</gene>
<name>A0A0C4YMY8_9BURK</name>
<dbReference type="OrthoDB" id="8823540at2"/>
<dbReference type="Proteomes" id="UP000031843">
    <property type="component" value="Chromosome secondary"/>
</dbReference>
<proteinExistence type="predicted"/>
<dbReference type="InterPro" id="IPR011010">
    <property type="entry name" value="DNA_brk_join_enz"/>
</dbReference>
<dbReference type="GO" id="GO:0003677">
    <property type="term" value="F:DNA binding"/>
    <property type="evidence" value="ECO:0007669"/>
    <property type="project" value="InterPro"/>
</dbReference>
<organism evidence="2 3">
    <name type="scientific">Cupriavidus basilensis</name>
    <dbReference type="NCBI Taxonomy" id="68895"/>
    <lineage>
        <taxon>Bacteria</taxon>
        <taxon>Pseudomonadati</taxon>
        <taxon>Pseudomonadota</taxon>
        <taxon>Betaproteobacteria</taxon>
        <taxon>Burkholderiales</taxon>
        <taxon>Burkholderiaceae</taxon>
        <taxon>Cupriavidus</taxon>
    </lineage>
</organism>
<dbReference type="EMBL" id="CP010537">
    <property type="protein sequence ID" value="AJG23429.1"/>
    <property type="molecule type" value="Genomic_DNA"/>
</dbReference>
<evidence type="ECO:0000256" key="1">
    <source>
        <dbReference type="ARBA" id="ARBA00023172"/>
    </source>
</evidence>
<sequence>MAWLDCIQHEFQEATLDECGRLVWTKSPDKKPVERLPQIFWADHSPWDEANAWSTERTASSAVDAETVRREMKHLYRYANWLESKGLDWRHFPVRQAEQVLRIFRKHLVDERKAGRLRGSTVSNCMNAVIRFYRFANLHNLVGNTVPMWHDRHIAIPIADSCGFRRAVLRMSSDLSIPYRRVVGDQLEDGLLPLLSEDMNRLLRYTAEHETEELHLMLCHGFFTGARVGTNVTLTVTGLEIAREDPFMPGVFLLAVGPGTGIATKGSVSGNLWVPKVVLDDLKRYATSTKRLMRETRALPKHKNLLFLTRSGRPYTVATVDRLVLDMRARAVMAEMRFMEQFKFHQSRATFGTWFLDILLKSGASTTEAVGVLRDAMLHKHEQTSLRYVKFREKTRVKQEVSAAFSAAFTGIRRRNWNHVQA</sequence>
<dbReference type="Gene3D" id="1.10.443.10">
    <property type="entry name" value="Intergrase catalytic core"/>
    <property type="match status" value="1"/>
</dbReference>
<evidence type="ECO:0000313" key="2">
    <source>
        <dbReference type="EMBL" id="AJG23429.1"/>
    </source>
</evidence>
<dbReference type="AlphaFoldDB" id="A0A0C4YMY8"/>
<dbReference type="GO" id="GO:0006310">
    <property type="term" value="P:DNA recombination"/>
    <property type="evidence" value="ECO:0007669"/>
    <property type="project" value="UniProtKB-KW"/>
</dbReference>
<keyword evidence="1" id="KW-0233">DNA recombination</keyword>
<protein>
    <submittedName>
        <fullName evidence="2">Putative phage integrase family</fullName>
    </submittedName>
</protein>
<dbReference type="RefSeq" id="WP_043355229.1">
    <property type="nucleotide sequence ID" value="NZ_CP010537.1"/>
</dbReference>
<evidence type="ECO:0000313" key="3">
    <source>
        <dbReference type="Proteomes" id="UP000031843"/>
    </source>
</evidence>
<keyword evidence="3" id="KW-1185">Reference proteome</keyword>
<reference evidence="2 3" key="1">
    <citation type="journal article" date="2015" name="Genome Announc.">
        <title>Complete Genome Sequence of Cupriavidus basilensis 4G11, Isolated from the Oak Ridge Field Research Center Site.</title>
        <authorList>
            <person name="Ray J."/>
            <person name="Waters R.J."/>
            <person name="Skerker J.M."/>
            <person name="Kuehl J.V."/>
            <person name="Price M.N."/>
            <person name="Huang J."/>
            <person name="Chakraborty R."/>
            <person name="Arkin A.P."/>
            <person name="Deutschbauer A."/>
        </authorList>
    </citation>
    <scope>NUCLEOTIDE SEQUENCE [LARGE SCALE GENOMIC DNA]</scope>
    <source>
        <strain evidence="2">4G11</strain>
    </source>
</reference>
<dbReference type="KEGG" id="cbw:RR42_s1841"/>
<dbReference type="SUPFAM" id="SSF56349">
    <property type="entry name" value="DNA breaking-rejoining enzymes"/>
    <property type="match status" value="1"/>
</dbReference>
<dbReference type="GO" id="GO:0015074">
    <property type="term" value="P:DNA integration"/>
    <property type="evidence" value="ECO:0007669"/>
    <property type="project" value="InterPro"/>
</dbReference>